<protein>
    <submittedName>
        <fullName evidence="3">Uncharacterized protein</fullName>
    </submittedName>
</protein>
<accession>A0AA88MW17</accession>
<feature type="compositionally biased region" description="Basic and acidic residues" evidence="2">
    <location>
        <begin position="204"/>
        <end position="219"/>
    </location>
</feature>
<organism evidence="3 4">
    <name type="scientific">Channa striata</name>
    <name type="common">Snakehead murrel</name>
    <name type="synonym">Ophicephalus striatus</name>
    <dbReference type="NCBI Taxonomy" id="64152"/>
    <lineage>
        <taxon>Eukaryota</taxon>
        <taxon>Metazoa</taxon>
        <taxon>Chordata</taxon>
        <taxon>Craniata</taxon>
        <taxon>Vertebrata</taxon>
        <taxon>Euteleostomi</taxon>
        <taxon>Actinopterygii</taxon>
        <taxon>Neopterygii</taxon>
        <taxon>Teleostei</taxon>
        <taxon>Neoteleostei</taxon>
        <taxon>Acanthomorphata</taxon>
        <taxon>Anabantaria</taxon>
        <taxon>Anabantiformes</taxon>
        <taxon>Channoidei</taxon>
        <taxon>Channidae</taxon>
        <taxon>Channa</taxon>
    </lineage>
</organism>
<feature type="region of interest" description="Disordered" evidence="2">
    <location>
        <begin position="204"/>
        <end position="229"/>
    </location>
</feature>
<evidence type="ECO:0000256" key="1">
    <source>
        <dbReference type="ARBA" id="ARBA00023054"/>
    </source>
</evidence>
<dbReference type="PANTHER" id="PTHR28638:SF3">
    <property type="entry name" value="PRE-B-CELL LEUKEMIA TRANSCRIPTION FACTOR-INTERACTING PROTEIN 1 ISOFORM X1"/>
    <property type="match status" value="1"/>
</dbReference>
<name>A0AA88MW17_CHASR</name>
<evidence type="ECO:0000313" key="4">
    <source>
        <dbReference type="Proteomes" id="UP001187415"/>
    </source>
</evidence>
<proteinExistence type="predicted"/>
<sequence>MRGNRKGKKSGREMERERKCMELGQRTDQVFRNAKMRTSMTPMKNMCGETGSPLTHTACPPSNNLSIGTSSETVSRTTPNLHSTAAHWRPAPRLRVCSRHLPEFEAVLQIYLDKAEEAGVEAFVREELKKLTTKFFKNDVFVHDQMSFQDFVEDISDILEHMVEGDSDGEEEDSAIEDEMEEFEKEVIKKFSVPAAGEKEVKIKGEWRKESGRGPHDSRGGSFPSQTSRADAETLSCLLFRLLTIWSLPLKQS</sequence>
<dbReference type="GO" id="GO:0016020">
    <property type="term" value="C:membrane"/>
    <property type="evidence" value="ECO:0007669"/>
    <property type="project" value="TreeGrafter"/>
</dbReference>
<evidence type="ECO:0000313" key="3">
    <source>
        <dbReference type="EMBL" id="KAK2844598.1"/>
    </source>
</evidence>
<dbReference type="Proteomes" id="UP001187415">
    <property type="component" value="Unassembled WGS sequence"/>
</dbReference>
<keyword evidence="4" id="KW-1185">Reference proteome</keyword>
<reference evidence="3" key="1">
    <citation type="submission" date="2023-07" db="EMBL/GenBank/DDBJ databases">
        <title>Chromosome-level Genome Assembly of Striped Snakehead (Channa striata).</title>
        <authorList>
            <person name="Liu H."/>
        </authorList>
    </citation>
    <scope>NUCLEOTIDE SEQUENCE</scope>
    <source>
        <strain evidence="3">Gz</strain>
        <tissue evidence="3">Muscle</tissue>
    </source>
</reference>
<comment type="caution">
    <text evidence="3">The sequence shown here is derived from an EMBL/GenBank/DDBJ whole genome shotgun (WGS) entry which is preliminary data.</text>
</comment>
<keyword evidence="1" id="KW-0175">Coiled coil</keyword>
<dbReference type="AlphaFoldDB" id="A0AA88MW17"/>
<dbReference type="InterPro" id="IPR051990">
    <property type="entry name" value="CCPG1/PBIP1"/>
</dbReference>
<gene>
    <name evidence="3" type="ORF">Q5P01_011257</name>
</gene>
<dbReference type="EMBL" id="JAUPFM010000008">
    <property type="protein sequence ID" value="KAK2844598.1"/>
    <property type="molecule type" value="Genomic_DNA"/>
</dbReference>
<evidence type="ECO:0000256" key="2">
    <source>
        <dbReference type="SAM" id="MobiDB-lite"/>
    </source>
</evidence>
<dbReference type="PANTHER" id="PTHR28638">
    <property type="entry name" value="CELL CYCLE PROGRESSION PROTEIN 1"/>
    <property type="match status" value="1"/>
</dbReference>